<evidence type="ECO:0000256" key="2">
    <source>
        <dbReference type="SAM" id="SignalP"/>
    </source>
</evidence>
<protein>
    <recommendedName>
        <fullName evidence="3">DUF1216 domain-containing protein</fullName>
    </recommendedName>
</protein>
<feature type="chain" id="PRO_5004721150" description="DUF1216 domain-containing protein" evidence="2">
    <location>
        <begin position="24"/>
        <end position="306"/>
    </location>
</feature>
<dbReference type="Pfam" id="PF06746">
    <property type="entry name" value="DUF1216"/>
    <property type="match status" value="1"/>
</dbReference>
<dbReference type="PANTHER" id="PTHR31607:SF37">
    <property type="entry name" value="FOLLISTATIN-LIKE DOMAIN-CONTAINING PROTEIN"/>
    <property type="match status" value="1"/>
</dbReference>
<evidence type="ECO:0000313" key="4">
    <source>
        <dbReference type="EMBL" id="ESQ32623.1"/>
    </source>
</evidence>
<organism evidence="4 5">
    <name type="scientific">Eutrema salsugineum</name>
    <name type="common">Saltwater cress</name>
    <name type="synonym">Sisymbrium salsugineum</name>
    <dbReference type="NCBI Taxonomy" id="72664"/>
    <lineage>
        <taxon>Eukaryota</taxon>
        <taxon>Viridiplantae</taxon>
        <taxon>Streptophyta</taxon>
        <taxon>Embryophyta</taxon>
        <taxon>Tracheophyta</taxon>
        <taxon>Spermatophyta</taxon>
        <taxon>Magnoliopsida</taxon>
        <taxon>eudicotyledons</taxon>
        <taxon>Gunneridae</taxon>
        <taxon>Pentapetalae</taxon>
        <taxon>rosids</taxon>
        <taxon>malvids</taxon>
        <taxon>Brassicales</taxon>
        <taxon>Brassicaceae</taxon>
        <taxon>Eutremeae</taxon>
        <taxon>Eutrema</taxon>
    </lineage>
</organism>
<feature type="domain" description="DUF1216" evidence="3">
    <location>
        <begin position="69"/>
        <end position="175"/>
    </location>
</feature>
<gene>
    <name evidence="4" type="ORF">EUTSA_v10004661mg</name>
</gene>
<dbReference type="OrthoDB" id="1112951at2759"/>
<reference evidence="4 5" key="1">
    <citation type="journal article" date="2013" name="Front. Plant Sci.">
        <title>The Reference Genome of the Halophytic Plant Eutrema salsugineum.</title>
        <authorList>
            <person name="Yang R."/>
            <person name="Jarvis D.E."/>
            <person name="Chen H."/>
            <person name="Beilstein M.A."/>
            <person name="Grimwood J."/>
            <person name="Jenkins J."/>
            <person name="Shu S."/>
            <person name="Prochnik S."/>
            <person name="Xin M."/>
            <person name="Ma C."/>
            <person name="Schmutz J."/>
            <person name="Wing R.A."/>
            <person name="Mitchell-Olds T."/>
            <person name="Schumaker K.S."/>
            <person name="Wang X."/>
        </authorList>
    </citation>
    <scope>NUCLEOTIDE SEQUENCE [LARGE SCALE GENOMIC DNA]</scope>
</reference>
<dbReference type="PANTHER" id="PTHR31607">
    <property type="entry name" value="DUF1216 DOMAIN-CONTAINING PROTEIN-RELATED"/>
    <property type="match status" value="1"/>
</dbReference>
<evidence type="ECO:0000256" key="1">
    <source>
        <dbReference type="SAM" id="MobiDB-lite"/>
    </source>
</evidence>
<dbReference type="OMA" id="QWARTIG"/>
<dbReference type="EMBL" id="KI517748">
    <property type="protein sequence ID" value="ESQ32623.1"/>
    <property type="molecule type" value="Genomic_DNA"/>
</dbReference>
<dbReference type="KEGG" id="eus:EUTSA_v10004661mg"/>
<name>V4KYU8_EUTSA</name>
<dbReference type="InterPro" id="IPR009605">
    <property type="entry name" value="DUF1216"/>
</dbReference>
<evidence type="ECO:0000259" key="3">
    <source>
        <dbReference type="Pfam" id="PF06746"/>
    </source>
</evidence>
<feature type="compositionally biased region" description="Polar residues" evidence="1">
    <location>
        <begin position="284"/>
        <end position="306"/>
    </location>
</feature>
<sequence length="306" mass="30758">MARTSSVCLLLLVALSAVYEVQGTFLLRHYLRKIPRRSGDIQPFACQGMLKFVDVLELKCPLKPEYKSFFGKLRSYMSFISSASGSKNFDANLKGQAQGLQSAMSALGGKGASSADTSKVLDVLMTMGRTLSQQKSSGSTEMSFAQRKELIIDMVQWARTIGQFVVGAASKSGSSIDMSSLGIDGVDANADAAAGGSPSSGVSPSTGGAGGSTDTSSGIGATGSTSTSSGTGATGSASAGGNYTAGGSASSNTQSPSGASAPTGSSTQGGSSFGRSFSGKTGSASYEGSVNYQSGQKASQQSTSGR</sequence>
<dbReference type="Gramene" id="ESQ32623">
    <property type="protein sequence ID" value="ESQ32623"/>
    <property type="gene ID" value="EUTSA_v10004661mg"/>
</dbReference>
<dbReference type="Proteomes" id="UP000030689">
    <property type="component" value="Unassembled WGS sequence"/>
</dbReference>
<evidence type="ECO:0000313" key="5">
    <source>
        <dbReference type="Proteomes" id="UP000030689"/>
    </source>
</evidence>
<dbReference type="AlphaFoldDB" id="V4KYU8"/>
<feature type="region of interest" description="Disordered" evidence="1">
    <location>
        <begin position="192"/>
        <end position="306"/>
    </location>
</feature>
<keyword evidence="5" id="KW-1185">Reference proteome</keyword>
<dbReference type="eggNOG" id="ENOG502QWGN">
    <property type="taxonomic scope" value="Eukaryota"/>
</dbReference>
<feature type="signal peptide" evidence="2">
    <location>
        <begin position="1"/>
        <end position="23"/>
    </location>
</feature>
<feature type="compositionally biased region" description="Low complexity" evidence="1">
    <location>
        <begin position="192"/>
        <end position="283"/>
    </location>
</feature>
<keyword evidence="2" id="KW-0732">Signal</keyword>
<proteinExistence type="predicted"/>
<accession>V4KYU8</accession>